<dbReference type="Pfam" id="PF19927">
    <property type="entry name" value="DUF6390"/>
    <property type="match status" value="1"/>
</dbReference>
<evidence type="ECO:0000313" key="1">
    <source>
        <dbReference type="EMBL" id="SBS77855.1"/>
    </source>
</evidence>
<dbReference type="InterPro" id="IPR045660">
    <property type="entry name" value="DUF6390"/>
</dbReference>
<accession>A0A1Y5PGL4</accession>
<sequence length="249" mass="27361">MVSPHTATGGTEMFAHYAYAPNQLGYCGPPETASLRSGSADIVRAAAARFSGVWPYLQVLSRMTGIADPLDYRLVESYWLGGGIAAELDPGDFAAELLAVIGPRAGHYWSHLTADLASEAAGNHCFHVFGVYPWSRLLGRGMDEHPLHVLDSCRITWATVLSREDDQVDASCRRLTWDGRALELSEPEARRLDVWSDGYSALPDVAVGDEVAVHWGRVCGRLMPDQVRMLEESTARQLRATNHRLAQGR</sequence>
<organism evidence="1">
    <name type="scientific">uncultured Mycobacterium sp</name>
    <dbReference type="NCBI Taxonomy" id="171292"/>
    <lineage>
        <taxon>Bacteria</taxon>
        <taxon>Bacillati</taxon>
        <taxon>Actinomycetota</taxon>
        <taxon>Actinomycetes</taxon>
        <taxon>Mycobacteriales</taxon>
        <taxon>Mycobacteriaceae</taxon>
        <taxon>Mycobacterium</taxon>
        <taxon>environmental samples</taxon>
    </lineage>
</organism>
<dbReference type="AlphaFoldDB" id="A0A1Y5PGL4"/>
<dbReference type="EMBL" id="FLQS01000045">
    <property type="protein sequence ID" value="SBS77855.1"/>
    <property type="molecule type" value="Genomic_DNA"/>
</dbReference>
<proteinExistence type="predicted"/>
<reference evidence="1" key="1">
    <citation type="submission" date="2016-03" db="EMBL/GenBank/DDBJ databases">
        <authorList>
            <person name="Ploux O."/>
        </authorList>
    </citation>
    <scope>NUCLEOTIDE SEQUENCE</scope>
    <source>
        <strain evidence="1">UC10</strain>
    </source>
</reference>
<protein>
    <submittedName>
        <fullName evidence="1">Uncharacterized protein</fullName>
    </submittedName>
</protein>
<name>A0A1Y5PGL4_9MYCO</name>
<gene>
    <name evidence="1" type="ORF">MHPYR_50022</name>
</gene>